<evidence type="ECO:0000313" key="2">
    <source>
        <dbReference type="EMBL" id="KAJ6257985.1"/>
    </source>
</evidence>
<feature type="compositionally biased region" description="Polar residues" evidence="1">
    <location>
        <begin position="1"/>
        <end position="16"/>
    </location>
</feature>
<feature type="compositionally biased region" description="Polar residues" evidence="1">
    <location>
        <begin position="110"/>
        <end position="125"/>
    </location>
</feature>
<protein>
    <submittedName>
        <fullName evidence="2">Uncharacterized protein</fullName>
    </submittedName>
</protein>
<dbReference type="EMBL" id="JAQGDS010000010">
    <property type="protein sequence ID" value="KAJ6257985.1"/>
    <property type="molecule type" value="Genomic_DNA"/>
</dbReference>
<proteinExistence type="predicted"/>
<dbReference type="Proteomes" id="UP001221413">
    <property type="component" value="Unassembled WGS sequence"/>
</dbReference>
<organism evidence="2 3">
    <name type="scientific">Drechslerella dactyloides</name>
    <name type="common">Nematode-trapping fungus</name>
    <name type="synonym">Arthrobotrys dactyloides</name>
    <dbReference type="NCBI Taxonomy" id="74499"/>
    <lineage>
        <taxon>Eukaryota</taxon>
        <taxon>Fungi</taxon>
        <taxon>Dikarya</taxon>
        <taxon>Ascomycota</taxon>
        <taxon>Pezizomycotina</taxon>
        <taxon>Orbiliomycetes</taxon>
        <taxon>Orbiliales</taxon>
        <taxon>Orbiliaceae</taxon>
        <taxon>Drechslerella</taxon>
    </lineage>
</organism>
<feature type="compositionally biased region" description="Basic residues" evidence="1">
    <location>
        <begin position="20"/>
        <end position="32"/>
    </location>
</feature>
<accession>A0AAD6IUQ2</accession>
<comment type="caution">
    <text evidence="2">The sequence shown here is derived from an EMBL/GenBank/DDBJ whole genome shotgun (WGS) entry which is preliminary data.</text>
</comment>
<reference evidence="2" key="1">
    <citation type="submission" date="2023-01" db="EMBL/GenBank/DDBJ databases">
        <title>The chitinases involved in constricting ring structure development in the nematode-trapping fungus Drechslerella dactyloides.</title>
        <authorList>
            <person name="Wang R."/>
            <person name="Zhang L."/>
            <person name="Tang P."/>
            <person name="Li S."/>
            <person name="Liang L."/>
        </authorList>
    </citation>
    <scope>NUCLEOTIDE SEQUENCE</scope>
    <source>
        <strain evidence="2">YMF1.00031</strain>
    </source>
</reference>
<feature type="region of interest" description="Disordered" evidence="1">
    <location>
        <begin position="102"/>
        <end position="174"/>
    </location>
</feature>
<feature type="compositionally biased region" description="Low complexity" evidence="1">
    <location>
        <begin position="44"/>
        <end position="55"/>
    </location>
</feature>
<keyword evidence="3" id="KW-1185">Reference proteome</keyword>
<evidence type="ECO:0000313" key="3">
    <source>
        <dbReference type="Proteomes" id="UP001221413"/>
    </source>
</evidence>
<gene>
    <name evidence="2" type="ORF">Dda_7775</name>
</gene>
<dbReference type="AlphaFoldDB" id="A0AAD6IUQ2"/>
<evidence type="ECO:0000256" key="1">
    <source>
        <dbReference type="SAM" id="MobiDB-lite"/>
    </source>
</evidence>
<feature type="region of interest" description="Disordered" evidence="1">
    <location>
        <begin position="1"/>
        <end position="78"/>
    </location>
</feature>
<name>A0AAD6IUQ2_DREDA</name>
<feature type="compositionally biased region" description="Polar residues" evidence="1">
    <location>
        <begin position="56"/>
        <end position="78"/>
    </location>
</feature>
<sequence length="307" mass="33027">MSSPNDGRMNTINPSSVHDHRNRGMRRAHTHQGHFGPVLSGLVTTRPQNTQQNQPLSNSEQDGGQGEQNGPETTTTQDMVITQGPVPFLPAENPYIKRGEFDEDAAPFSGGSNSNYTLTETSARQVNKKPSIPRSKNTAHDARDTHTGCPRAADGSSWPRSGLHTPSREEYDNSRPVYKSGALATLLKLGRTPISAFPMAFGGRFRRASAPETTSLGSGARTPLKWYKSSHMSTAALLAGTSAQLADAYVGLSGGDNQPTRLTKPKRGYPSGVADVLGRFSRAGKGGEMKASLIFLANADRLDRPER</sequence>